<dbReference type="EMBL" id="CP003734">
    <property type="protein sequence ID" value="AFO50408.1"/>
    <property type="molecule type" value="Genomic_DNA"/>
</dbReference>
<dbReference type="KEGG" id="ppx:T1E_4581"/>
<name>I7BF97_PSEPT</name>
<proteinExistence type="predicted"/>
<dbReference type="AlphaFoldDB" id="I7BF97"/>
<dbReference type="HOGENOM" id="CLU_3347487_0_0_6"/>
<organism evidence="1 2">
    <name type="scientific">Pseudomonas putida (strain DOT-T1E)</name>
    <dbReference type="NCBI Taxonomy" id="1196325"/>
    <lineage>
        <taxon>Bacteria</taxon>
        <taxon>Pseudomonadati</taxon>
        <taxon>Pseudomonadota</taxon>
        <taxon>Gammaproteobacteria</taxon>
        <taxon>Pseudomonadales</taxon>
        <taxon>Pseudomonadaceae</taxon>
        <taxon>Pseudomonas</taxon>
    </lineage>
</organism>
<gene>
    <name evidence="1" type="ordered locus">T1E_4581</name>
</gene>
<accession>I7BF97</accession>
<reference evidence="2" key="1">
    <citation type="journal article" date="2013" name="Microb. Biotechnol.">
        <title>Metabolic potential of the organic-solvent tolerant Pseudomonas putida DOT-T1E deduced from its annotated genome.</title>
        <authorList>
            <person name="Udaondo Z."/>
            <person name="Molina L."/>
            <person name="Daniels C."/>
            <person name="Gomez M.J."/>
            <person name="Molina-Henares M.A."/>
            <person name="Matilla M.A."/>
            <person name="Roca A."/>
            <person name="Fernandez M."/>
            <person name="Duque E."/>
            <person name="Segura A."/>
            <person name="Ramos J.L."/>
        </authorList>
    </citation>
    <scope>NUCLEOTIDE SEQUENCE [LARGE SCALE GENOMIC DNA]</scope>
    <source>
        <strain evidence="2">DOT-T1E</strain>
    </source>
</reference>
<evidence type="ECO:0000313" key="1">
    <source>
        <dbReference type="EMBL" id="AFO50408.1"/>
    </source>
</evidence>
<protein>
    <submittedName>
        <fullName evidence="1">Uncharacterized protein</fullName>
    </submittedName>
</protein>
<sequence length="37" mass="4269">MIMQKSLKIKQLNFSILQKNITILSEGLMVERCCWGA</sequence>
<evidence type="ECO:0000313" key="2">
    <source>
        <dbReference type="Proteomes" id="UP000006503"/>
    </source>
</evidence>
<dbReference type="Proteomes" id="UP000006503">
    <property type="component" value="Chromosome"/>
</dbReference>